<dbReference type="InterPro" id="IPR042089">
    <property type="entry name" value="Peptidase_M13_dom_2"/>
</dbReference>
<evidence type="ECO:0000256" key="6">
    <source>
        <dbReference type="ARBA" id="ARBA00022833"/>
    </source>
</evidence>
<dbReference type="HOGENOM" id="CLU_006187_7_2_9"/>
<keyword evidence="4" id="KW-0479">Metal-binding</keyword>
<dbReference type="Pfam" id="PF05649">
    <property type="entry name" value="Peptidase_M13_N"/>
    <property type="match status" value="1"/>
</dbReference>
<dbReference type="PATRIC" id="fig|1045004.4.peg.184"/>
<dbReference type="RefSeq" id="WP_007744489.1">
    <property type="nucleotide sequence ID" value="NZ_CM001398.1"/>
</dbReference>
<evidence type="ECO:0000259" key="8">
    <source>
        <dbReference type="Pfam" id="PF01431"/>
    </source>
</evidence>
<comment type="similarity">
    <text evidence="2">Belongs to the peptidase M13 family.</text>
</comment>
<dbReference type="InterPro" id="IPR000718">
    <property type="entry name" value="Peptidase_M13"/>
</dbReference>
<evidence type="ECO:0000313" key="10">
    <source>
        <dbReference type="EMBL" id="EHN58308.1"/>
    </source>
</evidence>
<dbReference type="InterPro" id="IPR024079">
    <property type="entry name" value="MetalloPept_cat_dom_sf"/>
</dbReference>
<dbReference type="PANTHER" id="PTHR11733">
    <property type="entry name" value="ZINC METALLOPROTEASE FAMILY M13 NEPRILYSIN-RELATED"/>
    <property type="match status" value="1"/>
</dbReference>
<keyword evidence="11" id="KW-1185">Reference proteome</keyword>
<dbReference type="eggNOG" id="COG3590">
    <property type="taxonomic scope" value="Bacteria"/>
</dbReference>
<accession>G9WHG9</accession>
<evidence type="ECO:0000256" key="1">
    <source>
        <dbReference type="ARBA" id="ARBA00001947"/>
    </source>
</evidence>
<dbReference type="PRINTS" id="PR00786">
    <property type="entry name" value="NEPRILYSIN"/>
</dbReference>
<comment type="caution">
    <text evidence="10">The sequence shown here is derived from an EMBL/GenBank/DDBJ whole genome shotgun (WGS) entry which is preliminary data.</text>
</comment>
<dbReference type="GO" id="GO:0016485">
    <property type="term" value="P:protein processing"/>
    <property type="evidence" value="ECO:0007669"/>
    <property type="project" value="TreeGrafter"/>
</dbReference>
<keyword evidence="7" id="KW-0482">Metalloprotease</keyword>
<dbReference type="Gene3D" id="1.10.1380.10">
    <property type="entry name" value="Neutral endopeptidase , domain2"/>
    <property type="match status" value="1"/>
</dbReference>
<dbReference type="STRING" id="336988.NT96_04110"/>
<dbReference type="Pfam" id="PF01431">
    <property type="entry name" value="Peptidase_M13"/>
    <property type="match status" value="1"/>
</dbReference>
<sequence length="629" mass="71124">MVKVQDDLFASVNEAWLKTAKIRPDMPAASSFTDLYLSIEDDMRADTEAFAKGEKEAPAYLKNFVDFYKLADDWEKRNADGAKPVKQALAVLDKLTSFQDFSDQAADLDMQGYTTGFNFGVAPDFKEADHYIFWVDEPDTILPDTTYYADDNPQKEALLAAWSKMTSKILAAAGYSEEDVAKIVSDAKKFDALLPKLVLSRQEQMEYYKNYHPKSIDDFAATVDQVDLKHYIDQLVGKNVDQVVLTSERFWEAGKKVFASENWPIFKNWLIAANASAYARFASYDLYKIAGSYSRTLTGAAQAPEAARAAYALAHRQFGFLLGEYFRIKHFSPEAKKNVEAMIHKMIGVYRSRLTDNDWLSQETIKKAISKLDHIAIKIGYPDQVPARFLARKVDLTASLAENERVLVKQEAEFNLGRWDTKVDNTEWVMTPDTVNAYYDPQTNSINFPAGILQMPFYDFDRDASANYGGIGAVIAHEVSHAFDTNGARFDEKGSLNNWWTDEDLAKFQEKAQAIVDSWSRLDVDGAPVNPKLTLTENIADLGGLSAALQAAKEDDQFSAELFFKTWAEIWRMKAGTEYIKLLTSIDEHAPNKLRANEPVKNFADFFETFNIGPKDAMYRAPEKRVSLW</sequence>
<organism evidence="10 11">
    <name type="scientific">Oenococcus kitaharae DSM 17330</name>
    <dbReference type="NCBI Taxonomy" id="1045004"/>
    <lineage>
        <taxon>Bacteria</taxon>
        <taxon>Bacillati</taxon>
        <taxon>Bacillota</taxon>
        <taxon>Bacilli</taxon>
        <taxon>Lactobacillales</taxon>
        <taxon>Lactobacillaceae</taxon>
        <taxon>Oenococcus</taxon>
    </lineage>
</organism>
<dbReference type="PANTHER" id="PTHR11733:SF167">
    <property type="entry name" value="FI17812P1-RELATED"/>
    <property type="match status" value="1"/>
</dbReference>
<comment type="cofactor">
    <cofactor evidence="1">
        <name>Zn(2+)</name>
        <dbReference type="ChEBI" id="CHEBI:29105"/>
    </cofactor>
</comment>
<dbReference type="AlphaFoldDB" id="G9WHG9"/>
<proteinExistence type="inferred from homology"/>
<evidence type="ECO:0000259" key="9">
    <source>
        <dbReference type="Pfam" id="PF05649"/>
    </source>
</evidence>
<dbReference type="InterPro" id="IPR018497">
    <property type="entry name" value="Peptidase_M13_C"/>
</dbReference>
<evidence type="ECO:0000256" key="7">
    <source>
        <dbReference type="ARBA" id="ARBA00023049"/>
    </source>
</evidence>
<dbReference type="OrthoDB" id="9775677at2"/>
<dbReference type="GO" id="GO:0004222">
    <property type="term" value="F:metalloendopeptidase activity"/>
    <property type="evidence" value="ECO:0007669"/>
    <property type="project" value="InterPro"/>
</dbReference>
<dbReference type="SUPFAM" id="SSF55486">
    <property type="entry name" value="Metalloproteases ('zincins'), catalytic domain"/>
    <property type="match status" value="1"/>
</dbReference>
<dbReference type="Proteomes" id="UP000004959">
    <property type="component" value="Chromosome"/>
</dbReference>
<keyword evidence="6" id="KW-0862">Zinc</keyword>
<dbReference type="PROSITE" id="PS51885">
    <property type="entry name" value="NEPRILYSIN"/>
    <property type="match status" value="1"/>
</dbReference>
<feature type="domain" description="Peptidase M13 C-terminal" evidence="8">
    <location>
        <begin position="436"/>
        <end position="626"/>
    </location>
</feature>
<feature type="domain" description="Peptidase M13 N-terminal" evidence="9">
    <location>
        <begin position="5"/>
        <end position="382"/>
    </location>
</feature>
<evidence type="ECO:0000313" key="11">
    <source>
        <dbReference type="Proteomes" id="UP000004959"/>
    </source>
</evidence>
<dbReference type="EMBL" id="AFVZ01000001">
    <property type="protein sequence ID" value="EHN58308.1"/>
    <property type="molecule type" value="Genomic_DNA"/>
</dbReference>
<keyword evidence="5" id="KW-0378">Hydrolase</keyword>
<gene>
    <name evidence="10" type="ORF">OKIT_0182</name>
</gene>
<name>G9WHG9_9LACO</name>
<dbReference type="GO" id="GO:0005886">
    <property type="term" value="C:plasma membrane"/>
    <property type="evidence" value="ECO:0007669"/>
    <property type="project" value="TreeGrafter"/>
</dbReference>
<dbReference type="CDD" id="cd08662">
    <property type="entry name" value="M13"/>
    <property type="match status" value="1"/>
</dbReference>
<dbReference type="GO" id="GO:0046872">
    <property type="term" value="F:metal ion binding"/>
    <property type="evidence" value="ECO:0007669"/>
    <property type="project" value="UniProtKB-KW"/>
</dbReference>
<evidence type="ECO:0000256" key="2">
    <source>
        <dbReference type="ARBA" id="ARBA00007357"/>
    </source>
</evidence>
<keyword evidence="3" id="KW-0645">Protease</keyword>
<dbReference type="InterPro" id="IPR008753">
    <property type="entry name" value="Peptidase_M13_N"/>
</dbReference>
<evidence type="ECO:0000256" key="5">
    <source>
        <dbReference type="ARBA" id="ARBA00022801"/>
    </source>
</evidence>
<protein>
    <submittedName>
        <fullName evidence="10">Neutral endopeptidase O</fullName>
    </submittedName>
</protein>
<evidence type="ECO:0000256" key="3">
    <source>
        <dbReference type="ARBA" id="ARBA00022670"/>
    </source>
</evidence>
<dbReference type="Gene3D" id="3.40.390.10">
    <property type="entry name" value="Collagenase (Catalytic Domain)"/>
    <property type="match status" value="1"/>
</dbReference>
<reference evidence="10 11" key="1">
    <citation type="journal article" date="2012" name="PLoS ONE">
        <title>Functional divergence in the genus oenococcus as predicted by genome sequencing of the newly-described species, Oenococcus kitaharae.</title>
        <authorList>
            <person name="Borneman A.R."/>
            <person name="McCarthy J.M."/>
            <person name="Chambers P.J."/>
            <person name="Bartowsky E.J."/>
        </authorList>
    </citation>
    <scope>NUCLEOTIDE SEQUENCE [LARGE SCALE GENOMIC DNA]</scope>
    <source>
        <strain evidence="11">DSM17330</strain>
    </source>
</reference>
<evidence type="ECO:0000256" key="4">
    <source>
        <dbReference type="ARBA" id="ARBA00022723"/>
    </source>
</evidence>